<evidence type="ECO:0000256" key="2">
    <source>
        <dbReference type="PROSITE-ProRule" id="PRU00169"/>
    </source>
</evidence>
<sequence length="151" mass="16439">MQQITDALKTFDMATVLVVDDYPSCLELLRLLVRDAGHAVLEASDGLTALAIARTWKPDVILLDIDLGFGRPGGLEVARQLKRDPSTSMIVIVAVSALVMPEEQQRMFDAGCDAYVSKPFDCVHVQRVLGQALVLAALLRRSETPRAIGHA</sequence>
<dbReference type="AlphaFoldDB" id="A0A3R8S143"/>
<evidence type="ECO:0000259" key="3">
    <source>
        <dbReference type="PROSITE" id="PS50110"/>
    </source>
</evidence>
<dbReference type="PANTHER" id="PTHR44591:SF3">
    <property type="entry name" value="RESPONSE REGULATORY DOMAIN-CONTAINING PROTEIN"/>
    <property type="match status" value="1"/>
</dbReference>
<protein>
    <submittedName>
        <fullName evidence="4">Response regulator</fullName>
    </submittedName>
</protein>
<proteinExistence type="predicted"/>
<dbReference type="InterPro" id="IPR001789">
    <property type="entry name" value="Sig_transdc_resp-reg_receiver"/>
</dbReference>
<keyword evidence="1 2" id="KW-0597">Phosphoprotein</keyword>
<dbReference type="Proteomes" id="UP000269265">
    <property type="component" value="Unassembled WGS sequence"/>
</dbReference>
<organism evidence="4 5">
    <name type="scientific">Aquabacterium soli</name>
    <dbReference type="NCBI Taxonomy" id="2493092"/>
    <lineage>
        <taxon>Bacteria</taxon>
        <taxon>Pseudomonadati</taxon>
        <taxon>Pseudomonadota</taxon>
        <taxon>Betaproteobacteria</taxon>
        <taxon>Burkholderiales</taxon>
        <taxon>Aquabacterium</taxon>
    </lineage>
</organism>
<dbReference type="SMART" id="SM00448">
    <property type="entry name" value="REC"/>
    <property type="match status" value="1"/>
</dbReference>
<gene>
    <name evidence="4" type="ORF">EIP75_13610</name>
</gene>
<dbReference type="EMBL" id="RSED01000010">
    <property type="protein sequence ID" value="RRS03630.1"/>
    <property type="molecule type" value="Genomic_DNA"/>
</dbReference>
<dbReference type="Pfam" id="PF00072">
    <property type="entry name" value="Response_reg"/>
    <property type="match status" value="1"/>
</dbReference>
<evidence type="ECO:0000313" key="4">
    <source>
        <dbReference type="EMBL" id="RRS03630.1"/>
    </source>
</evidence>
<dbReference type="InterPro" id="IPR011006">
    <property type="entry name" value="CheY-like_superfamily"/>
</dbReference>
<dbReference type="SUPFAM" id="SSF52172">
    <property type="entry name" value="CheY-like"/>
    <property type="match status" value="1"/>
</dbReference>
<feature type="domain" description="Response regulatory" evidence="3">
    <location>
        <begin position="15"/>
        <end position="133"/>
    </location>
</feature>
<dbReference type="PROSITE" id="PS50110">
    <property type="entry name" value="RESPONSE_REGULATORY"/>
    <property type="match status" value="1"/>
</dbReference>
<feature type="modified residue" description="4-aspartylphosphate" evidence="2">
    <location>
        <position position="64"/>
    </location>
</feature>
<name>A0A3R8S143_9BURK</name>
<dbReference type="Gene3D" id="3.40.50.2300">
    <property type="match status" value="1"/>
</dbReference>
<accession>A0A3R8S143</accession>
<reference evidence="4 5" key="1">
    <citation type="submission" date="2018-12" db="EMBL/GenBank/DDBJ databases">
        <title>The whole draft genome of Aquabacterium sp. SJQ9.</title>
        <authorList>
            <person name="Sun L."/>
            <person name="Gao X."/>
            <person name="Chen W."/>
            <person name="Huang K."/>
        </authorList>
    </citation>
    <scope>NUCLEOTIDE SEQUENCE [LARGE SCALE GENOMIC DNA]</scope>
    <source>
        <strain evidence="4 5">SJQ9</strain>
    </source>
</reference>
<dbReference type="InterPro" id="IPR050595">
    <property type="entry name" value="Bact_response_regulator"/>
</dbReference>
<evidence type="ECO:0000313" key="5">
    <source>
        <dbReference type="Proteomes" id="UP000269265"/>
    </source>
</evidence>
<keyword evidence="5" id="KW-1185">Reference proteome</keyword>
<evidence type="ECO:0000256" key="1">
    <source>
        <dbReference type="ARBA" id="ARBA00022553"/>
    </source>
</evidence>
<dbReference type="PANTHER" id="PTHR44591">
    <property type="entry name" value="STRESS RESPONSE REGULATOR PROTEIN 1"/>
    <property type="match status" value="1"/>
</dbReference>
<dbReference type="GO" id="GO:0000160">
    <property type="term" value="P:phosphorelay signal transduction system"/>
    <property type="evidence" value="ECO:0007669"/>
    <property type="project" value="InterPro"/>
</dbReference>
<comment type="caution">
    <text evidence="4">The sequence shown here is derived from an EMBL/GenBank/DDBJ whole genome shotgun (WGS) entry which is preliminary data.</text>
</comment>